<keyword evidence="1 3" id="KW-0808">Transferase</keyword>
<organism evidence="3 4">
    <name type="scientific">Flavobacterium paronense</name>
    <dbReference type="NCBI Taxonomy" id="1392775"/>
    <lineage>
        <taxon>Bacteria</taxon>
        <taxon>Pseudomonadati</taxon>
        <taxon>Bacteroidota</taxon>
        <taxon>Flavobacteriia</taxon>
        <taxon>Flavobacteriales</taxon>
        <taxon>Flavobacteriaceae</taxon>
        <taxon>Flavobacterium</taxon>
    </lineage>
</organism>
<dbReference type="InterPro" id="IPR001296">
    <property type="entry name" value="Glyco_trans_1"/>
</dbReference>
<dbReference type="PANTHER" id="PTHR46401">
    <property type="entry name" value="GLYCOSYLTRANSFERASE WBBK-RELATED"/>
    <property type="match status" value="1"/>
</dbReference>
<reference evidence="3 4" key="1">
    <citation type="submission" date="2024-09" db="EMBL/GenBank/DDBJ databases">
        <authorList>
            <person name="Sun Q."/>
            <person name="Mori K."/>
        </authorList>
    </citation>
    <scope>NUCLEOTIDE SEQUENCE [LARGE SCALE GENOMIC DNA]</scope>
    <source>
        <strain evidence="3 4">CECT 8460</strain>
    </source>
</reference>
<evidence type="ECO:0000313" key="4">
    <source>
        <dbReference type="Proteomes" id="UP001589576"/>
    </source>
</evidence>
<keyword evidence="3" id="KW-0328">Glycosyltransferase</keyword>
<dbReference type="GO" id="GO:0016757">
    <property type="term" value="F:glycosyltransferase activity"/>
    <property type="evidence" value="ECO:0007669"/>
    <property type="project" value="UniProtKB-KW"/>
</dbReference>
<dbReference type="Pfam" id="PF00534">
    <property type="entry name" value="Glycos_transf_1"/>
    <property type="match status" value="1"/>
</dbReference>
<keyword evidence="4" id="KW-1185">Reference proteome</keyword>
<sequence>MKFAIITHVIHGKVSDKYFGYEPYVREMNLWIKNASEVLIVAPLHSNFKSPIQEFYQHDKIVFTVVPSFDVSSLKNALYSLMVIPSVVLKIYQTMKSADHIHLRCPGNIGLLGCLVQILFPSKSKTAKYAGNWDSKAKQPFSYRLQKWILSNTFLTKNMQVLVYGEWENSTKNIKPFFTASYFEKDKIEVKPRELEGKISFLFVGTLSNGKQPLYAIQLVEQLHKNGNNVQLILFGEGRERTILEDYISRNKLENYIFILGNQSQETIKKAYCENHFVILPSLSEGWPKVVAEGMFWGCLPVASNVSCVPNMLGNGDRGLLLDFKLNNDVKSIESILKDNNLYRNKVNNGIKWSRQFTMDVFESEIKLLLKS</sequence>
<proteinExistence type="predicted"/>
<evidence type="ECO:0000259" key="2">
    <source>
        <dbReference type="Pfam" id="PF00534"/>
    </source>
</evidence>
<gene>
    <name evidence="3" type="ORF">ACFFUU_01260</name>
</gene>
<evidence type="ECO:0000256" key="1">
    <source>
        <dbReference type="ARBA" id="ARBA00022679"/>
    </source>
</evidence>
<dbReference type="CDD" id="cd03801">
    <property type="entry name" value="GT4_PimA-like"/>
    <property type="match status" value="1"/>
</dbReference>
<feature type="domain" description="Glycosyl transferase family 1" evidence="2">
    <location>
        <begin position="185"/>
        <end position="353"/>
    </location>
</feature>
<dbReference type="EMBL" id="JBHMFB010000003">
    <property type="protein sequence ID" value="MFB9088224.1"/>
    <property type="molecule type" value="Genomic_DNA"/>
</dbReference>
<dbReference type="EC" id="2.4.-.-" evidence="3"/>
<comment type="caution">
    <text evidence="3">The sequence shown here is derived from an EMBL/GenBank/DDBJ whole genome shotgun (WGS) entry which is preliminary data.</text>
</comment>
<dbReference type="RefSeq" id="WP_290284833.1">
    <property type="nucleotide sequence ID" value="NZ_JAUFQN010000019.1"/>
</dbReference>
<evidence type="ECO:0000313" key="3">
    <source>
        <dbReference type="EMBL" id="MFB9088224.1"/>
    </source>
</evidence>
<dbReference type="Proteomes" id="UP001589576">
    <property type="component" value="Unassembled WGS sequence"/>
</dbReference>
<dbReference type="Gene3D" id="3.40.50.2000">
    <property type="entry name" value="Glycogen Phosphorylase B"/>
    <property type="match status" value="2"/>
</dbReference>
<dbReference type="SUPFAM" id="SSF53756">
    <property type="entry name" value="UDP-Glycosyltransferase/glycogen phosphorylase"/>
    <property type="match status" value="1"/>
</dbReference>
<protein>
    <submittedName>
        <fullName evidence="3">Glycosyltransferase family 4 protein</fullName>
        <ecNumber evidence="3">2.4.-.-</ecNumber>
    </submittedName>
</protein>
<dbReference type="PANTHER" id="PTHR46401:SF2">
    <property type="entry name" value="GLYCOSYLTRANSFERASE WBBK-RELATED"/>
    <property type="match status" value="1"/>
</dbReference>
<name>A0ABV5GAT8_9FLAO</name>
<accession>A0ABV5GAT8</accession>